<evidence type="ECO:0000313" key="1">
    <source>
        <dbReference type="EMBL" id="GBG69159.1"/>
    </source>
</evidence>
<dbReference type="Gramene" id="GBG69159">
    <property type="protein sequence ID" value="GBG69159"/>
    <property type="gene ID" value="CBR_g3859"/>
</dbReference>
<dbReference type="EMBL" id="BFEA01000110">
    <property type="protein sequence ID" value="GBG69159.1"/>
    <property type="molecule type" value="Genomic_DNA"/>
</dbReference>
<comment type="caution">
    <text evidence="1">The sequence shown here is derived from an EMBL/GenBank/DDBJ whole genome shotgun (WGS) entry which is preliminary data.</text>
</comment>
<evidence type="ECO:0000313" key="2">
    <source>
        <dbReference type="Proteomes" id="UP000265515"/>
    </source>
</evidence>
<organism evidence="1 2">
    <name type="scientific">Chara braunii</name>
    <name type="common">Braun's stonewort</name>
    <dbReference type="NCBI Taxonomy" id="69332"/>
    <lineage>
        <taxon>Eukaryota</taxon>
        <taxon>Viridiplantae</taxon>
        <taxon>Streptophyta</taxon>
        <taxon>Charophyceae</taxon>
        <taxon>Charales</taxon>
        <taxon>Characeae</taxon>
        <taxon>Chara</taxon>
    </lineage>
</organism>
<proteinExistence type="predicted"/>
<dbReference type="Proteomes" id="UP000265515">
    <property type="component" value="Unassembled WGS sequence"/>
</dbReference>
<reference evidence="1 2" key="1">
    <citation type="journal article" date="2018" name="Cell">
        <title>The Chara Genome: Secondary Complexity and Implications for Plant Terrestrialization.</title>
        <authorList>
            <person name="Nishiyama T."/>
            <person name="Sakayama H."/>
            <person name="Vries J.D."/>
            <person name="Buschmann H."/>
            <person name="Saint-Marcoux D."/>
            <person name="Ullrich K.K."/>
            <person name="Haas F.B."/>
            <person name="Vanderstraeten L."/>
            <person name="Becker D."/>
            <person name="Lang D."/>
            <person name="Vosolsobe S."/>
            <person name="Rombauts S."/>
            <person name="Wilhelmsson P.K.I."/>
            <person name="Janitza P."/>
            <person name="Kern R."/>
            <person name="Heyl A."/>
            <person name="Rumpler F."/>
            <person name="Villalobos L.I.A.C."/>
            <person name="Clay J.M."/>
            <person name="Skokan R."/>
            <person name="Toyoda A."/>
            <person name="Suzuki Y."/>
            <person name="Kagoshima H."/>
            <person name="Schijlen E."/>
            <person name="Tajeshwar N."/>
            <person name="Catarino B."/>
            <person name="Hetherington A.J."/>
            <person name="Saltykova A."/>
            <person name="Bonnot C."/>
            <person name="Breuninger H."/>
            <person name="Symeonidi A."/>
            <person name="Radhakrishnan G.V."/>
            <person name="Van Nieuwerburgh F."/>
            <person name="Deforce D."/>
            <person name="Chang C."/>
            <person name="Karol K.G."/>
            <person name="Hedrich R."/>
            <person name="Ulvskov P."/>
            <person name="Glockner G."/>
            <person name="Delwiche C.F."/>
            <person name="Petrasek J."/>
            <person name="Van de Peer Y."/>
            <person name="Friml J."/>
            <person name="Beilby M."/>
            <person name="Dolan L."/>
            <person name="Kohara Y."/>
            <person name="Sugano S."/>
            <person name="Fujiyama A."/>
            <person name="Delaux P.-M."/>
            <person name="Quint M."/>
            <person name="TheiBen G."/>
            <person name="Hagemann M."/>
            <person name="Harholt J."/>
            <person name="Dunand C."/>
            <person name="Zachgo S."/>
            <person name="Langdale J."/>
            <person name="Maumus F."/>
            <person name="Straeten D.V.D."/>
            <person name="Gould S.B."/>
            <person name="Rensing S.A."/>
        </authorList>
    </citation>
    <scope>NUCLEOTIDE SEQUENCE [LARGE SCALE GENOMIC DNA]</scope>
    <source>
        <strain evidence="1 2">S276</strain>
    </source>
</reference>
<dbReference type="AlphaFoldDB" id="A0A388KGJ4"/>
<sequence length="66" mass="7247">MGCQHLRIAVSSCSEWSGLTAKKGLASLCIQHDKERGRLCSYMTTRSPCSYAEVEDSKAPRGNDIL</sequence>
<name>A0A388KGJ4_CHABU</name>
<protein>
    <submittedName>
        <fullName evidence="1">Uncharacterized protein</fullName>
    </submittedName>
</protein>
<accession>A0A388KGJ4</accession>
<gene>
    <name evidence="1" type="ORF">CBR_g3859</name>
</gene>
<keyword evidence="2" id="KW-1185">Reference proteome</keyword>